<feature type="coiled-coil region" evidence="1">
    <location>
        <begin position="33"/>
        <end position="60"/>
    </location>
</feature>
<dbReference type="AlphaFoldDB" id="A0A368EYS4"/>
<dbReference type="Proteomes" id="UP000252519">
    <property type="component" value="Unassembled WGS sequence"/>
</dbReference>
<evidence type="ECO:0000313" key="4">
    <source>
        <dbReference type="Proteomes" id="UP000252519"/>
    </source>
</evidence>
<reference evidence="3 4" key="1">
    <citation type="submission" date="2014-10" db="EMBL/GenBank/DDBJ databases">
        <title>Draft genome of the hookworm Ancylostoma caninum.</title>
        <authorList>
            <person name="Mitreva M."/>
        </authorList>
    </citation>
    <scope>NUCLEOTIDE SEQUENCE [LARGE SCALE GENOMIC DNA]</scope>
    <source>
        <strain evidence="3 4">Baltimore</strain>
    </source>
</reference>
<feature type="non-terminal residue" evidence="3">
    <location>
        <position position="80"/>
    </location>
</feature>
<evidence type="ECO:0000256" key="2">
    <source>
        <dbReference type="SAM" id="MobiDB-lite"/>
    </source>
</evidence>
<proteinExistence type="predicted"/>
<protein>
    <submittedName>
        <fullName evidence="3">Uncharacterized protein</fullName>
    </submittedName>
</protein>
<evidence type="ECO:0000256" key="1">
    <source>
        <dbReference type="SAM" id="Coils"/>
    </source>
</evidence>
<organism evidence="3 4">
    <name type="scientific">Ancylostoma caninum</name>
    <name type="common">Dog hookworm</name>
    <dbReference type="NCBI Taxonomy" id="29170"/>
    <lineage>
        <taxon>Eukaryota</taxon>
        <taxon>Metazoa</taxon>
        <taxon>Ecdysozoa</taxon>
        <taxon>Nematoda</taxon>
        <taxon>Chromadorea</taxon>
        <taxon>Rhabditida</taxon>
        <taxon>Rhabditina</taxon>
        <taxon>Rhabditomorpha</taxon>
        <taxon>Strongyloidea</taxon>
        <taxon>Ancylostomatidae</taxon>
        <taxon>Ancylostomatinae</taxon>
        <taxon>Ancylostoma</taxon>
    </lineage>
</organism>
<keyword evidence="4" id="KW-1185">Reference proteome</keyword>
<feature type="region of interest" description="Disordered" evidence="2">
    <location>
        <begin position="1"/>
        <end position="23"/>
    </location>
</feature>
<evidence type="ECO:0000313" key="3">
    <source>
        <dbReference type="EMBL" id="RCN24972.1"/>
    </source>
</evidence>
<sequence length="80" mass="9080">MSTENVVIRTPGRSDDEPEPYYSPEKTMFEEMCEENSARIAILEEEIVELRRAVEAQKKIKVETKDAACDAMAQNDGNVE</sequence>
<name>A0A368EYS4_ANCCA</name>
<keyword evidence="1" id="KW-0175">Coiled coil</keyword>
<comment type="caution">
    <text evidence="3">The sequence shown here is derived from an EMBL/GenBank/DDBJ whole genome shotgun (WGS) entry which is preliminary data.</text>
</comment>
<dbReference type="OrthoDB" id="5893795at2759"/>
<gene>
    <name evidence="3" type="ORF">ANCCAN_29319</name>
</gene>
<accession>A0A368EYS4</accession>
<dbReference type="EMBL" id="JOJR01015127">
    <property type="protein sequence ID" value="RCN24972.1"/>
    <property type="molecule type" value="Genomic_DNA"/>
</dbReference>